<gene>
    <name evidence="15" type="ORF">GSTENG00026968001</name>
</gene>
<keyword evidence="4" id="KW-0963">Cytoplasm</keyword>
<dbReference type="AlphaFoldDB" id="Q4RYG9"/>
<sequence>MLHHLPCLPLSPGWTRLPAGFALLRSRSSGEIRVPRVHVCASGGLGGGFVVKQRKVLLRQIRCRRCYLQGLRPSASGEFGGYVLTRKLTKAERQRFSEEVEMLKCLQHPNIVRFHDSWKSTVKGHKCIILVTELMTSGTLKTYLKRFKEMKLKLLQRWSRQILKGLHFLHTRTPPIIHRDLKCDNIFITGPTGSVKIGDLGLATLKSASFAKSVIGTPEFMAPEMYEEKYDEAVDVYAFGMCILEMATSEYPYSECQNAAQIYRKVTSGNKPDSFYKVKVPELKEIIGGCIRMNSDERYTIQDLLDHPFFQENNGVHVELAKEDDMVKSGLKLWLRMDDTKKLHGKYKDNNAIEFLFELYKDVPEEVAQEMVVLGFVCEADFKIVAKAIRDRVTAIKRQREKLRKQAEEHKKKQQREAIEEEAEAPPVSPQVSEAVPAESPPPALTPLAPILSPVTSSVDSGVSSSYPAEPEEPEADQHFHMRHNSLSSANSDCETDGYLSSSGLQDPLEAGGFNTQATPPATCKEGPPTANGFPVPALRFPSVSDLDGGIATCPCSYASDVASGLSDGYEGLSEKNEKTAARRTAGKVFRRRARSRLRITGLSDKVDRVVECQLQTHNDKMVTFKFDLDGDNPEDIAAVMMNLQTFVSLCLIDSRTRCDADTKLKMFLFEKIQTCHFAFKVHNEFILPSEKEGFIYRMGDIIKRAESLMAKGQPGHSSGHRMAPPAFHSGANSLSSSQVAALAVLRLLVSSVKKAHVSCTCVLPAYLYSHTHPRTSFSSSLPGSPLHHHHHYYPASLLPQHQHYHSPYSHFPFPYPGSPESPKPAHHPTLTRVASNPTFPSVHSPVPGSQSPLHEAPRPGSSDSITLTPPGTQPPNMWPPHTQPLFSLANVISMAMSMAQSFIPPTGLTTQGMISYPGFHPQMPAPIPPQTGYPSVYPPHYHSPPGEFSYPAVGIPAPNNIYHRPKPPMENLAPPGNLTWQPPVSPPSMASTPPLAPQEQQAGPSSPPGHIQGDQGQAPPHTAQVQTQTELRSRKRNRRRAYSLSLLGTSADSGLSVTAAELEGRLWDGAAGSPQYSNALHHLWMMTYSRSTPYLSSDDSDSDEEEILEELQGLREKHLTEVQTLQAAQKKEIEDLY</sequence>
<dbReference type="OrthoDB" id="4062651at2759"/>
<feature type="compositionally biased region" description="Polar residues" evidence="13">
    <location>
        <begin position="485"/>
        <end position="505"/>
    </location>
</feature>
<name>Q4RYG9_TETNG</name>
<evidence type="ECO:0000256" key="3">
    <source>
        <dbReference type="ARBA" id="ARBA00012513"/>
    </source>
</evidence>
<dbReference type="PANTHER" id="PTHR13902">
    <property type="entry name" value="SERINE/THREONINE-PROTEIN KINASE WNK WITH NO LYSINE -RELATED"/>
    <property type="match status" value="1"/>
</dbReference>
<keyword evidence="7" id="KW-0808">Transferase</keyword>
<evidence type="ECO:0000259" key="14">
    <source>
        <dbReference type="PROSITE" id="PS50011"/>
    </source>
</evidence>
<dbReference type="GO" id="GO:0005737">
    <property type="term" value="C:cytoplasm"/>
    <property type="evidence" value="ECO:0007669"/>
    <property type="project" value="UniProtKB-SubCell"/>
</dbReference>
<dbReference type="InterPro" id="IPR056865">
    <property type="entry name" value="CCTL2_WNK"/>
</dbReference>
<dbReference type="EC" id="2.7.11.1" evidence="3"/>
<feature type="compositionally biased region" description="Low complexity" evidence="13">
    <location>
        <begin position="446"/>
        <end position="469"/>
    </location>
</feature>
<dbReference type="FunFam" id="3.30.200.20:FF:000494">
    <property type="entry name" value="serine/threonine-protein kinase WNK2 isoform X2"/>
    <property type="match status" value="1"/>
</dbReference>
<feature type="region of interest" description="Disordered" evidence="13">
    <location>
        <begin position="404"/>
        <end position="530"/>
    </location>
</feature>
<proteinExistence type="predicted"/>
<comment type="caution">
    <text evidence="15">The sequence shown here is derived from an EMBL/GenBank/DDBJ whole genome shotgun (WGS) entry which is preliminary data.</text>
</comment>
<evidence type="ECO:0000256" key="7">
    <source>
        <dbReference type="ARBA" id="ARBA00022679"/>
    </source>
</evidence>
<keyword evidence="5" id="KW-0723">Serine/threonine-protein kinase</keyword>
<evidence type="ECO:0000256" key="1">
    <source>
        <dbReference type="ARBA" id="ARBA00001946"/>
    </source>
</evidence>
<dbReference type="Gene3D" id="3.10.20.90">
    <property type="entry name" value="Phosphatidylinositol 3-kinase Catalytic Subunit, Chain A, domain 1"/>
    <property type="match status" value="2"/>
</dbReference>
<keyword evidence="6" id="KW-0597">Phosphoprotein</keyword>
<dbReference type="Pfam" id="PF00069">
    <property type="entry name" value="Pkinase"/>
    <property type="match status" value="1"/>
</dbReference>
<dbReference type="FunFam" id="1.10.510.10:FF:000006">
    <property type="entry name" value="Serine/threonine-protein kinase WNK1 isoform 2"/>
    <property type="match status" value="1"/>
</dbReference>
<dbReference type="InterPro" id="IPR011009">
    <property type="entry name" value="Kinase-like_dom_sf"/>
</dbReference>
<dbReference type="InterPro" id="IPR008271">
    <property type="entry name" value="Ser/Thr_kinase_AS"/>
</dbReference>
<feature type="compositionally biased region" description="Pro residues" evidence="13">
    <location>
        <begin position="872"/>
        <end position="881"/>
    </location>
</feature>
<reference evidence="15" key="2">
    <citation type="submission" date="2004-02" db="EMBL/GenBank/DDBJ databases">
        <authorList>
            <consortium name="Genoscope"/>
            <consortium name="Whitehead Institute Centre for Genome Research"/>
        </authorList>
    </citation>
    <scope>NUCLEOTIDE SEQUENCE</scope>
</reference>
<organism evidence="15">
    <name type="scientific">Tetraodon nigroviridis</name>
    <name type="common">Spotted green pufferfish</name>
    <name type="synonym">Chelonodon nigroviridis</name>
    <dbReference type="NCBI Taxonomy" id="99883"/>
    <lineage>
        <taxon>Eukaryota</taxon>
        <taxon>Metazoa</taxon>
        <taxon>Chordata</taxon>
        <taxon>Craniata</taxon>
        <taxon>Vertebrata</taxon>
        <taxon>Euteleostomi</taxon>
        <taxon>Actinopterygii</taxon>
        <taxon>Neopterygii</taxon>
        <taxon>Teleostei</taxon>
        <taxon>Neoteleostei</taxon>
        <taxon>Acanthomorphata</taxon>
        <taxon>Eupercaria</taxon>
        <taxon>Tetraodontiformes</taxon>
        <taxon>Tetradontoidea</taxon>
        <taxon>Tetraodontidae</taxon>
        <taxon>Tetraodon</taxon>
    </lineage>
</organism>
<comment type="catalytic activity">
    <reaction evidence="11">
        <text>L-threonyl-[protein] + ATP = O-phospho-L-threonyl-[protein] + ADP + H(+)</text>
        <dbReference type="Rhea" id="RHEA:46608"/>
        <dbReference type="Rhea" id="RHEA-COMP:11060"/>
        <dbReference type="Rhea" id="RHEA-COMP:11605"/>
        <dbReference type="ChEBI" id="CHEBI:15378"/>
        <dbReference type="ChEBI" id="CHEBI:30013"/>
        <dbReference type="ChEBI" id="CHEBI:30616"/>
        <dbReference type="ChEBI" id="CHEBI:61977"/>
        <dbReference type="ChEBI" id="CHEBI:456216"/>
        <dbReference type="EC" id="2.7.11.1"/>
    </reaction>
</comment>
<dbReference type="SMART" id="SM00220">
    <property type="entry name" value="S_TKc"/>
    <property type="match status" value="1"/>
</dbReference>
<keyword evidence="9" id="KW-0418">Kinase</keyword>
<accession>Q4RYG9</accession>
<comment type="catalytic activity">
    <reaction evidence="12">
        <text>L-seryl-[protein] + ATP = O-phospho-L-seryl-[protein] + ADP + H(+)</text>
        <dbReference type="Rhea" id="RHEA:17989"/>
        <dbReference type="Rhea" id="RHEA-COMP:9863"/>
        <dbReference type="Rhea" id="RHEA-COMP:11604"/>
        <dbReference type="ChEBI" id="CHEBI:15378"/>
        <dbReference type="ChEBI" id="CHEBI:29999"/>
        <dbReference type="ChEBI" id="CHEBI:30616"/>
        <dbReference type="ChEBI" id="CHEBI:83421"/>
        <dbReference type="ChEBI" id="CHEBI:456216"/>
        <dbReference type="EC" id="2.7.11.1"/>
    </reaction>
</comment>
<feature type="domain" description="Protein kinase" evidence="14">
    <location>
        <begin position="34"/>
        <end position="310"/>
    </location>
</feature>
<dbReference type="EMBL" id="CAAE01014976">
    <property type="protein sequence ID" value="CAG06563.1"/>
    <property type="molecule type" value="Genomic_DNA"/>
</dbReference>
<feature type="region of interest" description="Disordered" evidence="13">
    <location>
        <begin position="816"/>
        <end position="881"/>
    </location>
</feature>
<evidence type="ECO:0000256" key="5">
    <source>
        <dbReference type="ARBA" id="ARBA00022527"/>
    </source>
</evidence>
<dbReference type="PROSITE" id="PS00108">
    <property type="entry name" value="PROTEIN_KINASE_ST"/>
    <property type="match status" value="1"/>
</dbReference>
<dbReference type="Pfam" id="PF12202">
    <property type="entry name" value="OSR1_C"/>
    <property type="match status" value="1"/>
</dbReference>
<dbReference type="InterPro" id="IPR024678">
    <property type="entry name" value="Kinase_OSR1/WNK_CCT"/>
</dbReference>
<evidence type="ECO:0000313" key="15">
    <source>
        <dbReference type="EMBL" id="CAG06563.1"/>
    </source>
</evidence>
<comment type="cofactor">
    <cofactor evidence="1">
        <name>Mg(2+)</name>
        <dbReference type="ChEBI" id="CHEBI:18420"/>
    </cofactor>
</comment>
<dbReference type="Gene3D" id="3.30.200.20">
    <property type="entry name" value="Phosphorylase Kinase, domain 1"/>
    <property type="match status" value="1"/>
</dbReference>
<evidence type="ECO:0000256" key="12">
    <source>
        <dbReference type="ARBA" id="ARBA00048679"/>
    </source>
</evidence>
<dbReference type="GO" id="GO:0004674">
    <property type="term" value="F:protein serine/threonine kinase activity"/>
    <property type="evidence" value="ECO:0007669"/>
    <property type="project" value="UniProtKB-KW"/>
</dbReference>
<reference evidence="15" key="1">
    <citation type="journal article" date="2004" name="Nature">
        <title>Genome duplication in the teleost fish Tetraodon nigroviridis reveals the early vertebrate proto-karyotype.</title>
        <authorList>
            <person name="Jaillon O."/>
            <person name="Aury J.-M."/>
            <person name="Brunet F."/>
            <person name="Petit J.-L."/>
            <person name="Stange-Thomann N."/>
            <person name="Mauceli E."/>
            <person name="Bouneau L."/>
            <person name="Fischer C."/>
            <person name="Ozouf-Costaz C."/>
            <person name="Bernot A."/>
            <person name="Nicaud S."/>
            <person name="Jaffe D."/>
            <person name="Fisher S."/>
            <person name="Lutfalla G."/>
            <person name="Dossat C."/>
            <person name="Segurens B."/>
            <person name="Dasilva C."/>
            <person name="Salanoubat M."/>
            <person name="Levy M."/>
            <person name="Boudet N."/>
            <person name="Castellano S."/>
            <person name="Anthouard V."/>
            <person name="Jubin C."/>
            <person name="Castelli V."/>
            <person name="Katinka M."/>
            <person name="Vacherie B."/>
            <person name="Biemont C."/>
            <person name="Skalli Z."/>
            <person name="Cattolico L."/>
            <person name="Poulain J."/>
            <person name="De Berardinis V."/>
            <person name="Cruaud C."/>
            <person name="Duprat S."/>
            <person name="Brottier P."/>
            <person name="Coutanceau J.-P."/>
            <person name="Gouzy J."/>
            <person name="Parra G."/>
            <person name="Lardier G."/>
            <person name="Chapple C."/>
            <person name="McKernan K.J."/>
            <person name="McEwan P."/>
            <person name="Bosak S."/>
            <person name="Kellis M."/>
            <person name="Volff J.-N."/>
            <person name="Guigo R."/>
            <person name="Zody M.C."/>
            <person name="Mesirov J."/>
            <person name="Lindblad-Toh K."/>
            <person name="Birren B."/>
            <person name="Nusbaum C."/>
            <person name="Kahn D."/>
            <person name="Robinson-Rechavi M."/>
            <person name="Laudet V."/>
            <person name="Schachter V."/>
            <person name="Quetier F."/>
            <person name="Saurin W."/>
            <person name="Scarpelli C."/>
            <person name="Wincker P."/>
            <person name="Lander E.S."/>
            <person name="Weissenbach J."/>
            <person name="Roest Crollius H."/>
        </authorList>
    </citation>
    <scope>NUCLEOTIDE SEQUENCE [LARGE SCALE GENOMIC DNA]</scope>
</reference>
<evidence type="ECO:0000256" key="2">
    <source>
        <dbReference type="ARBA" id="ARBA00004496"/>
    </source>
</evidence>
<comment type="subcellular location">
    <subcellularLocation>
        <location evidence="2">Cytoplasm</location>
    </subcellularLocation>
</comment>
<evidence type="ECO:0000256" key="10">
    <source>
        <dbReference type="ARBA" id="ARBA00022840"/>
    </source>
</evidence>
<dbReference type="GO" id="GO:0005524">
    <property type="term" value="F:ATP binding"/>
    <property type="evidence" value="ECO:0007669"/>
    <property type="project" value="UniProtKB-KW"/>
</dbReference>
<dbReference type="Pfam" id="PF24889">
    <property type="entry name" value="CCTL2_WNK"/>
    <property type="match status" value="1"/>
</dbReference>
<dbReference type="InterPro" id="IPR000719">
    <property type="entry name" value="Prot_kinase_dom"/>
</dbReference>
<keyword evidence="10" id="KW-0067">ATP-binding</keyword>
<dbReference type="FunFam" id="3.10.20.90:FF:000007">
    <property type="entry name" value="Serine/threonine-protein kinase WNK1 isoform 1"/>
    <property type="match status" value="1"/>
</dbReference>
<feature type="compositionally biased region" description="Polar residues" evidence="13">
    <location>
        <begin position="833"/>
        <end position="853"/>
    </location>
</feature>
<evidence type="ECO:0000256" key="13">
    <source>
        <dbReference type="SAM" id="MobiDB-lite"/>
    </source>
</evidence>
<dbReference type="Gene3D" id="1.10.510.10">
    <property type="entry name" value="Transferase(Phosphotransferase) domain 1"/>
    <property type="match status" value="1"/>
</dbReference>
<feature type="compositionally biased region" description="Basic and acidic residues" evidence="13">
    <location>
        <begin position="404"/>
        <end position="418"/>
    </location>
</feature>
<feature type="compositionally biased region" description="Polar residues" evidence="13">
    <location>
        <begin position="862"/>
        <end position="871"/>
    </location>
</feature>
<dbReference type="SUPFAM" id="SSF56112">
    <property type="entry name" value="Protein kinase-like (PK-like)"/>
    <property type="match status" value="1"/>
</dbReference>
<evidence type="ECO:0000256" key="8">
    <source>
        <dbReference type="ARBA" id="ARBA00022741"/>
    </source>
</evidence>
<feature type="region of interest" description="Disordered" evidence="13">
    <location>
        <begin position="965"/>
        <end position="1039"/>
    </location>
</feature>
<dbReference type="KEGG" id="tng:GSTEN00026968G001"/>
<evidence type="ECO:0000256" key="6">
    <source>
        <dbReference type="ARBA" id="ARBA00022553"/>
    </source>
</evidence>
<evidence type="ECO:0000256" key="4">
    <source>
        <dbReference type="ARBA" id="ARBA00022490"/>
    </source>
</evidence>
<protein>
    <recommendedName>
        <fullName evidence="3">non-specific serine/threonine protein kinase</fullName>
        <ecNumber evidence="3">2.7.11.1</ecNumber>
    </recommendedName>
</protein>
<evidence type="ECO:0000256" key="9">
    <source>
        <dbReference type="ARBA" id="ARBA00022777"/>
    </source>
</evidence>
<keyword evidence="8" id="KW-0547">Nucleotide-binding</keyword>
<dbReference type="PROSITE" id="PS50011">
    <property type="entry name" value="PROTEIN_KINASE_DOM"/>
    <property type="match status" value="1"/>
</dbReference>
<dbReference type="InterPro" id="IPR050588">
    <property type="entry name" value="WNK_Ser-Thr_kinase"/>
</dbReference>
<evidence type="ECO:0000256" key="11">
    <source>
        <dbReference type="ARBA" id="ARBA00047899"/>
    </source>
</evidence>